<feature type="region of interest" description="Disordered" evidence="1">
    <location>
        <begin position="30"/>
        <end position="50"/>
    </location>
</feature>
<evidence type="ECO:0000256" key="1">
    <source>
        <dbReference type="SAM" id="MobiDB-lite"/>
    </source>
</evidence>
<accession>A0ABQ5FIU9</accession>
<gene>
    <name evidence="2" type="ORF">Tco_1006824</name>
</gene>
<dbReference type="Proteomes" id="UP001151760">
    <property type="component" value="Unassembled WGS sequence"/>
</dbReference>
<dbReference type="EMBL" id="BQNB010017447">
    <property type="protein sequence ID" value="GJT63291.1"/>
    <property type="molecule type" value="Genomic_DNA"/>
</dbReference>
<reference evidence="2" key="2">
    <citation type="submission" date="2022-01" db="EMBL/GenBank/DDBJ databases">
        <authorList>
            <person name="Yamashiro T."/>
            <person name="Shiraishi A."/>
            <person name="Satake H."/>
            <person name="Nakayama K."/>
        </authorList>
    </citation>
    <scope>NUCLEOTIDE SEQUENCE</scope>
</reference>
<feature type="region of interest" description="Disordered" evidence="1">
    <location>
        <begin position="193"/>
        <end position="216"/>
    </location>
</feature>
<comment type="caution">
    <text evidence="2">The sequence shown here is derived from an EMBL/GenBank/DDBJ whole genome shotgun (WGS) entry which is preliminary data.</text>
</comment>
<proteinExistence type="predicted"/>
<reference evidence="2" key="1">
    <citation type="journal article" date="2022" name="Int. J. Mol. Sci.">
        <title>Draft Genome of Tanacetum Coccineum: Genomic Comparison of Closely Related Tanacetum-Family Plants.</title>
        <authorList>
            <person name="Yamashiro T."/>
            <person name="Shiraishi A."/>
            <person name="Nakayama K."/>
            <person name="Satake H."/>
        </authorList>
    </citation>
    <scope>NUCLEOTIDE SEQUENCE</scope>
</reference>
<keyword evidence="3" id="KW-1185">Reference proteome</keyword>
<protein>
    <recommendedName>
        <fullName evidence="4">Hydroxyproline-rich glycoprotein family protein</fullName>
    </recommendedName>
</protein>
<dbReference type="PANTHER" id="PTHR37376:SF1">
    <property type="entry name" value="EXPRESSED PROTEIN"/>
    <property type="match status" value="1"/>
</dbReference>
<evidence type="ECO:0000313" key="2">
    <source>
        <dbReference type="EMBL" id="GJT63291.1"/>
    </source>
</evidence>
<evidence type="ECO:0000313" key="3">
    <source>
        <dbReference type="Proteomes" id="UP001151760"/>
    </source>
</evidence>
<feature type="region of interest" description="Disordered" evidence="1">
    <location>
        <begin position="142"/>
        <end position="179"/>
    </location>
</feature>
<evidence type="ECO:0008006" key="4">
    <source>
        <dbReference type="Google" id="ProtNLM"/>
    </source>
</evidence>
<name>A0ABQ5FIU9_9ASTR</name>
<sequence length="216" mass="24246">MAKNHRERAIPPPMIGKIGPYTVFVTPPPVVTPEPQFESNPVQKPPVLPPPVQYEKPGSGFGSKAGFFWDALAKVQNAHSNLDDYVARWFGLNQSKYQWALDDYYEKKGVGGPISPYQPQGNSEYRPRSFVLTDFLGAKIQSRGKQPRSYAKVPKQSLSGKGSDRAMTTRRWASKQPSFEESVIAHWSSSMAPKMYQGSSDSPKRRDLESSFFKCQ</sequence>
<organism evidence="2 3">
    <name type="scientific">Tanacetum coccineum</name>
    <dbReference type="NCBI Taxonomy" id="301880"/>
    <lineage>
        <taxon>Eukaryota</taxon>
        <taxon>Viridiplantae</taxon>
        <taxon>Streptophyta</taxon>
        <taxon>Embryophyta</taxon>
        <taxon>Tracheophyta</taxon>
        <taxon>Spermatophyta</taxon>
        <taxon>Magnoliopsida</taxon>
        <taxon>eudicotyledons</taxon>
        <taxon>Gunneridae</taxon>
        <taxon>Pentapetalae</taxon>
        <taxon>asterids</taxon>
        <taxon>campanulids</taxon>
        <taxon>Asterales</taxon>
        <taxon>Asteraceae</taxon>
        <taxon>Asteroideae</taxon>
        <taxon>Anthemideae</taxon>
        <taxon>Anthemidinae</taxon>
        <taxon>Tanacetum</taxon>
    </lineage>
</organism>
<dbReference type="PANTHER" id="PTHR37376">
    <property type="entry name" value="EXPRESSED PROTEIN"/>
    <property type="match status" value="1"/>
</dbReference>